<name>A0A222VPN9_9PSEU</name>
<dbReference type="InterPro" id="IPR053714">
    <property type="entry name" value="Iso_Racemase_Enz_sf"/>
</dbReference>
<evidence type="ECO:0000313" key="2">
    <source>
        <dbReference type="EMBL" id="SDC27850.1"/>
    </source>
</evidence>
<dbReference type="RefSeq" id="WP_091797878.1">
    <property type="nucleotide sequence ID" value="NZ_CP016353.1"/>
</dbReference>
<dbReference type="InterPro" id="IPR015942">
    <property type="entry name" value="Asp/Glu/hydantoin_racemase"/>
</dbReference>
<dbReference type="STRING" id="530584.SAMN05421630_1011105"/>
<dbReference type="EMBL" id="FMZE01000001">
    <property type="protein sequence ID" value="SDC27850.1"/>
    <property type="molecule type" value="Genomic_DNA"/>
</dbReference>
<reference evidence="2 3" key="1">
    <citation type="submission" date="2016-10" db="EMBL/GenBank/DDBJ databases">
        <authorList>
            <person name="de Groot N.N."/>
        </authorList>
    </citation>
    <scope>NUCLEOTIDE SEQUENCE [LARGE SCALE GENOMIC DNA]</scope>
    <source>
        <strain evidence="2 3">CGMCC 4.5506</strain>
    </source>
</reference>
<dbReference type="OrthoDB" id="9791723at2"/>
<gene>
    <name evidence="2" type="ORF">SAMN05421630_1011105</name>
</gene>
<dbReference type="AlphaFoldDB" id="A0A222VPN9"/>
<dbReference type="GO" id="GO:0047661">
    <property type="term" value="F:amino-acid racemase activity"/>
    <property type="evidence" value="ECO:0007669"/>
    <property type="project" value="InterPro"/>
</dbReference>
<accession>A0A222VPN9</accession>
<dbReference type="PANTHER" id="PTHR28047">
    <property type="entry name" value="PROTEIN DCG1"/>
    <property type="match status" value="1"/>
</dbReference>
<proteinExistence type="inferred from homology"/>
<evidence type="ECO:0000256" key="1">
    <source>
        <dbReference type="ARBA" id="ARBA00038414"/>
    </source>
</evidence>
<keyword evidence="3" id="KW-1185">Reference proteome</keyword>
<dbReference type="PANTHER" id="PTHR28047:SF5">
    <property type="entry name" value="PROTEIN DCG1"/>
    <property type="match status" value="1"/>
</dbReference>
<sequence>MHLTYLLPAPMHVTALGETEMRRRATLLGEWSPEGTTVTVSAVDRGPSSVESAYEEYLAIPAMGSALRRAEDGGTDATILGCFGDPGLDGLREIARKPVVGPAASAMALAATLGHRFSIVTVAEGVRPLLRRIAWETGLLDALDEVRSVDLSVLAINTDKEAAFASLRDECAKLIADTDTDTLVLGCMSMGFLGAAERLTTELGVPVVNPIRAALHQAHALHGMGLSHSTRAYRTPPALADGAGGVDALLRVAEGPKEVTA</sequence>
<protein>
    <submittedName>
        <fullName evidence="2">Allantoin racemase</fullName>
    </submittedName>
</protein>
<evidence type="ECO:0000313" key="3">
    <source>
        <dbReference type="Proteomes" id="UP000199494"/>
    </source>
</evidence>
<dbReference type="Proteomes" id="UP000199494">
    <property type="component" value="Unassembled WGS sequence"/>
</dbReference>
<dbReference type="KEGG" id="pmad:BAY61_13600"/>
<organism evidence="2 3">
    <name type="scientific">Prauserella marina</name>
    <dbReference type="NCBI Taxonomy" id="530584"/>
    <lineage>
        <taxon>Bacteria</taxon>
        <taxon>Bacillati</taxon>
        <taxon>Actinomycetota</taxon>
        <taxon>Actinomycetes</taxon>
        <taxon>Pseudonocardiales</taxon>
        <taxon>Pseudonocardiaceae</taxon>
        <taxon>Prauserella</taxon>
    </lineage>
</organism>
<comment type="similarity">
    <text evidence="1">Belongs to the HyuE racemase family.</text>
</comment>
<dbReference type="Pfam" id="PF01177">
    <property type="entry name" value="Asp_Glu_race"/>
    <property type="match status" value="1"/>
</dbReference>
<dbReference type="InterPro" id="IPR052186">
    <property type="entry name" value="Hydantoin_racemase-like"/>
</dbReference>
<dbReference type="Gene3D" id="3.40.50.12500">
    <property type="match status" value="1"/>
</dbReference>